<dbReference type="KEGG" id="tun:J9260_16055"/>
<dbReference type="SUPFAM" id="SSF47598">
    <property type="entry name" value="Ribbon-helix-helix"/>
    <property type="match status" value="1"/>
</dbReference>
<dbReference type="AlphaFoldDB" id="A0A975IGT7"/>
<accession>A0A975IGT7</accession>
<dbReference type="Pfam" id="PF22513">
    <property type="entry name" value="FitA-like_RHH"/>
    <property type="match status" value="1"/>
</dbReference>
<reference evidence="2" key="1">
    <citation type="submission" date="2021-04" db="EMBL/GenBank/DDBJ databases">
        <title>Genomics, taxonomy and metabolism of representatives of sulfur bacteria of the genus Thiothrix: Thiothrix fructosivorans QT, Thiothrix unzii A1T and three new species, Thiothrix subterranea sp. nov., Thiothrix litoralis sp. nov. and 'Candidatus Thiothrix anitrata' sp. nov.</title>
        <authorList>
            <person name="Ravin N.V."/>
            <person name="Smolyakov D."/>
            <person name="Rudenko T.S."/>
            <person name="Mardanov A.V."/>
            <person name="Beletsky A.V."/>
            <person name="Markov N.D."/>
            <person name="Fomenkov A.I."/>
            <person name="Roberts R.J."/>
            <person name="Karnachuk O.V."/>
            <person name="Novikov A."/>
            <person name="Grabovich M.Y."/>
        </authorList>
    </citation>
    <scope>NUCLEOTIDE SEQUENCE</scope>
    <source>
        <strain evidence="2">A1</strain>
    </source>
</reference>
<dbReference type="EMBL" id="CP072793">
    <property type="protein sequence ID" value="QTR53197.1"/>
    <property type="molecule type" value="Genomic_DNA"/>
</dbReference>
<dbReference type="Gene3D" id="1.10.1220.10">
    <property type="entry name" value="Met repressor-like"/>
    <property type="match status" value="1"/>
</dbReference>
<keyword evidence="3" id="KW-1185">Reference proteome</keyword>
<dbReference type="GO" id="GO:0006355">
    <property type="term" value="P:regulation of DNA-templated transcription"/>
    <property type="evidence" value="ECO:0007669"/>
    <property type="project" value="InterPro"/>
</dbReference>
<protein>
    <recommendedName>
        <fullName evidence="1">Antitoxin FitA-like ribbon-helix-helix domain-containing protein</fullName>
    </recommendedName>
</protein>
<dbReference type="InterPro" id="IPR010985">
    <property type="entry name" value="Ribbon_hlx_hlx"/>
</dbReference>
<evidence type="ECO:0000259" key="1">
    <source>
        <dbReference type="Pfam" id="PF22513"/>
    </source>
</evidence>
<dbReference type="InterPro" id="IPR013321">
    <property type="entry name" value="Arc_rbn_hlx_hlx"/>
</dbReference>
<sequence>MASLSIRKLEDETLQRLRIRAAQHQVSMEEEVRRILRLAVMPPERLGRLAQQFFGERYGVELNLPTREVYAPVSFD</sequence>
<name>A0A975IGT7_9GAMM</name>
<evidence type="ECO:0000313" key="2">
    <source>
        <dbReference type="EMBL" id="QTR53197.1"/>
    </source>
</evidence>
<evidence type="ECO:0000313" key="3">
    <source>
        <dbReference type="Proteomes" id="UP000672009"/>
    </source>
</evidence>
<organism evidence="2 3">
    <name type="scientific">Thiothrix unzii</name>
    <dbReference type="NCBI Taxonomy" id="111769"/>
    <lineage>
        <taxon>Bacteria</taxon>
        <taxon>Pseudomonadati</taxon>
        <taxon>Pseudomonadota</taxon>
        <taxon>Gammaproteobacteria</taxon>
        <taxon>Thiotrichales</taxon>
        <taxon>Thiotrichaceae</taxon>
        <taxon>Thiothrix</taxon>
    </lineage>
</organism>
<feature type="domain" description="Antitoxin FitA-like ribbon-helix-helix" evidence="1">
    <location>
        <begin position="2"/>
        <end position="40"/>
    </location>
</feature>
<proteinExistence type="predicted"/>
<dbReference type="Proteomes" id="UP000672009">
    <property type="component" value="Chromosome"/>
</dbReference>
<gene>
    <name evidence="2" type="ORF">J9260_16055</name>
</gene>
<dbReference type="InterPro" id="IPR053853">
    <property type="entry name" value="FitA-like_RHH"/>
</dbReference>
<dbReference type="RefSeq" id="WP_210218724.1">
    <property type="nucleotide sequence ID" value="NZ_CP072793.1"/>
</dbReference>